<organism evidence="2 3">
    <name type="scientific">Candidatus Gottesmanbacteria bacterium RBG_16_37_8</name>
    <dbReference type="NCBI Taxonomy" id="1798371"/>
    <lineage>
        <taxon>Bacteria</taxon>
        <taxon>Candidatus Gottesmaniibacteriota</taxon>
    </lineage>
</organism>
<keyword evidence="1" id="KW-1133">Transmembrane helix</keyword>
<gene>
    <name evidence="2" type="ORF">A2W14_05905</name>
</gene>
<evidence type="ECO:0000256" key="1">
    <source>
        <dbReference type="SAM" id="Phobius"/>
    </source>
</evidence>
<reference evidence="2 3" key="1">
    <citation type="journal article" date="2016" name="Nat. Commun.">
        <title>Thousands of microbial genomes shed light on interconnected biogeochemical processes in an aquifer system.</title>
        <authorList>
            <person name="Anantharaman K."/>
            <person name="Brown C.T."/>
            <person name="Hug L.A."/>
            <person name="Sharon I."/>
            <person name="Castelle C.J."/>
            <person name="Probst A.J."/>
            <person name="Thomas B.C."/>
            <person name="Singh A."/>
            <person name="Wilkins M.J."/>
            <person name="Karaoz U."/>
            <person name="Brodie E.L."/>
            <person name="Williams K.H."/>
            <person name="Hubbard S.S."/>
            <person name="Banfield J.F."/>
        </authorList>
    </citation>
    <scope>NUCLEOTIDE SEQUENCE [LARGE SCALE GENOMIC DNA]</scope>
</reference>
<dbReference type="Proteomes" id="UP000176665">
    <property type="component" value="Unassembled WGS sequence"/>
</dbReference>
<accession>A0A1F5YVH5</accession>
<keyword evidence="1" id="KW-0472">Membrane</keyword>
<evidence type="ECO:0000313" key="3">
    <source>
        <dbReference type="Proteomes" id="UP000176665"/>
    </source>
</evidence>
<dbReference type="STRING" id="1798371.A2W14_05905"/>
<dbReference type="EMBL" id="MFJA01000011">
    <property type="protein sequence ID" value="OGG03967.1"/>
    <property type="molecule type" value="Genomic_DNA"/>
</dbReference>
<sequence length="588" mass="67694">MLKENNPQTTITESQIPSSKTSFLSFIKKLQQKKIVYLFILIILVSLYYLGNFGSRYYKTVSQNDPNSYSESTLLTPPPNFTPPVTQISKVSSPKSDTEIILFSGILHKDLRFDSQPWYRLPNGTYESEFDRQNNGNFLLKVLDKDGKTIKQYQRDTKSMFIMFVDPGGSVDVDQTPVGISIPYSWNARFLTLEIDGKIIFNEQIYVKLFNDYLNNLPNDIFVTSRTNFNNRIKGVLTDFKIKLEENNDISAARILEYDLLPIIQTELKSNIKKNNILETSKEEIIDLLTNTVARLDSSTATYPLSSTPTIESRNDDYPPDFCINDFEKSPLYKTTVKTLEQEFDISYEDTANDNGDELDKRLFLGGTRKGDMKSFLSSDIALLKTEIIQKAKEFVLMHKDIYGFEEESQLVVNDKMTYFDTSGYKEYQRWNVDFTFTDLDGVRLPGSIFLELNKAGEVFRFWRNNFYTNIPLVDSNVNLQLNPKLSINQALSLIREQKTELKDVPTTHTDLSIFPIRNRGSKSYMISINNSVLKDYSYKDNCIEYRLVWEIEFSCSSGLIVDNIYFVDAIDGKVLFTNNHCVLKAVP</sequence>
<keyword evidence="1" id="KW-0812">Transmembrane</keyword>
<proteinExistence type="predicted"/>
<dbReference type="AlphaFoldDB" id="A0A1F5YVH5"/>
<name>A0A1F5YVH5_9BACT</name>
<protein>
    <submittedName>
        <fullName evidence="2">Uncharacterized protein</fullName>
    </submittedName>
</protein>
<comment type="caution">
    <text evidence="2">The sequence shown here is derived from an EMBL/GenBank/DDBJ whole genome shotgun (WGS) entry which is preliminary data.</text>
</comment>
<feature type="transmembrane region" description="Helical" evidence="1">
    <location>
        <begin position="35"/>
        <end position="51"/>
    </location>
</feature>
<evidence type="ECO:0000313" key="2">
    <source>
        <dbReference type="EMBL" id="OGG03967.1"/>
    </source>
</evidence>